<dbReference type="GO" id="GO:0032153">
    <property type="term" value="C:cell division site"/>
    <property type="evidence" value="ECO:0007669"/>
    <property type="project" value="TreeGrafter"/>
</dbReference>
<evidence type="ECO:0000256" key="8">
    <source>
        <dbReference type="RuleBase" id="RU003612"/>
    </source>
</evidence>
<keyword evidence="3 8" id="KW-0132">Cell division</keyword>
<protein>
    <recommendedName>
        <fullName evidence="8">Cell division protein ZipA</fullName>
    </recommendedName>
</protein>
<evidence type="ECO:0000256" key="5">
    <source>
        <dbReference type="ARBA" id="ARBA00022989"/>
    </source>
</evidence>
<dbReference type="RefSeq" id="WP_107221135.1">
    <property type="nucleotide sequence ID" value="NZ_CP028339.1"/>
</dbReference>
<evidence type="ECO:0000256" key="10">
    <source>
        <dbReference type="SAM" id="MobiDB-lite"/>
    </source>
</evidence>
<proteinExistence type="inferred from homology"/>
<keyword evidence="4 9" id="KW-0812">Transmembrane</keyword>
<dbReference type="PANTHER" id="PTHR38685:SF1">
    <property type="entry name" value="CELL DIVISION PROTEIN ZIPA"/>
    <property type="match status" value="1"/>
</dbReference>
<dbReference type="Gene3D" id="3.30.1400.10">
    <property type="entry name" value="ZipA, C-terminal FtsZ-binding domain"/>
    <property type="match status" value="1"/>
</dbReference>
<dbReference type="PANTHER" id="PTHR38685">
    <property type="entry name" value="CELL DIVISION PROTEIN ZIPA"/>
    <property type="match status" value="1"/>
</dbReference>
<evidence type="ECO:0000256" key="1">
    <source>
        <dbReference type="ARBA" id="ARBA00022475"/>
    </source>
</evidence>
<keyword evidence="14" id="KW-1185">Reference proteome</keyword>
<dbReference type="Proteomes" id="UP000241885">
    <property type="component" value="Chromosome"/>
</dbReference>
<dbReference type="Pfam" id="PF04354">
    <property type="entry name" value="ZipA_C"/>
    <property type="match status" value="1"/>
</dbReference>
<evidence type="ECO:0000256" key="3">
    <source>
        <dbReference type="ARBA" id="ARBA00022618"/>
    </source>
</evidence>
<dbReference type="GO" id="GO:0005886">
    <property type="term" value="C:plasma membrane"/>
    <property type="evidence" value="ECO:0007669"/>
    <property type="project" value="UniProtKB-SubCell"/>
</dbReference>
<feature type="compositionally biased region" description="Basic and acidic residues" evidence="10">
    <location>
        <begin position="58"/>
        <end position="78"/>
    </location>
</feature>
<keyword evidence="5 11" id="KW-1133">Transmembrane helix</keyword>
<reference evidence="13 14" key="1">
    <citation type="submission" date="2018-03" db="EMBL/GenBank/DDBJ databases">
        <title>Complete genome sequence of Thauera aromatica, a model organism for studying aromatic compound degradation under denitrifying conditions.</title>
        <authorList>
            <person name="Lo H.-Y."/>
            <person name="Goris T."/>
            <person name="Boll M."/>
            <person name="Mueller J.A."/>
        </authorList>
    </citation>
    <scope>NUCLEOTIDE SEQUENCE [LARGE SCALE GENOMIC DNA]</scope>
    <source>
        <strain evidence="13 14">K172</strain>
    </source>
</reference>
<evidence type="ECO:0000256" key="9">
    <source>
        <dbReference type="RuleBase" id="RU003613"/>
    </source>
</evidence>
<evidence type="ECO:0000313" key="13">
    <source>
        <dbReference type="EMBL" id="AVR88977.1"/>
    </source>
</evidence>
<dbReference type="AlphaFoldDB" id="A0A2R4BNQ8"/>
<feature type="transmembrane region" description="Helical" evidence="11">
    <location>
        <begin position="6"/>
        <end position="23"/>
    </location>
</feature>
<evidence type="ECO:0000313" key="14">
    <source>
        <dbReference type="Proteomes" id="UP000241885"/>
    </source>
</evidence>
<dbReference type="SUPFAM" id="SSF64383">
    <property type="entry name" value="Cell-division protein ZipA, C-terminal domain"/>
    <property type="match status" value="1"/>
</dbReference>
<evidence type="ECO:0000256" key="11">
    <source>
        <dbReference type="SAM" id="Phobius"/>
    </source>
</evidence>
<comment type="function">
    <text evidence="8">Essential cell division protein that stabilizes the FtsZ protofilaments by cross-linking them and that serves as a cytoplasmic membrane anchor for the Z ring. Also required for the recruitment to the septal ring of downstream cell division proteins.</text>
</comment>
<evidence type="ECO:0000256" key="6">
    <source>
        <dbReference type="ARBA" id="ARBA00023136"/>
    </source>
</evidence>
<evidence type="ECO:0000256" key="7">
    <source>
        <dbReference type="ARBA" id="ARBA00023306"/>
    </source>
</evidence>
<evidence type="ECO:0000256" key="2">
    <source>
        <dbReference type="ARBA" id="ARBA00022519"/>
    </source>
</evidence>
<dbReference type="GO" id="GO:0000917">
    <property type="term" value="P:division septum assembly"/>
    <property type="evidence" value="ECO:0007669"/>
    <property type="project" value="TreeGrafter"/>
</dbReference>
<feature type="domain" description="ZipA C-terminal FtsZ-binding" evidence="12">
    <location>
        <begin position="211"/>
        <end position="336"/>
    </location>
</feature>
<dbReference type="KEGG" id="tak:Tharo_2074"/>
<dbReference type="SMART" id="SM00771">
    <property type="entry name" value="ZipA_C"/>
    <property type="match status" value="1"/>
</dbReference>
<evidence type="ECO:0000259" key="12">
    <source>
        <dbReference type="SMART" id="SM00771"/>
    </source>
</evidence>
<keyword evidence="2 9" id="KW-0997">Cell inner membrane</keyword>
<comment type="subcellular location">
    <subcellularLocation>
        <location evidence="9">Cell inner membrane</location>
        <topology evidence="9">Single-pass type I membrane protein</topology>
    </subcellularLocation>
</comment>
<keyword evidence="1 9" id="KW-1003">Cell membrane</keyword>
<dbReference type="InterPro" id="IPR007449">
    <property type="entry name" value="ZipA_FtsZ-bd_C"/>
</dbReference>
<keyword evidence="7 8" id="KW-0131">Cell cycle</keyword>
<dbReference type="InterPro" id="IPR011919">
    <property type="entry name" value="Cell_div_ZipA"/>
</dbReference>
<sequence length="361" mass="39585">MDSELQIALIGAGIAVVVLIVAYNKWQERKHRREAERAFRSEHRDVLLEPQVGGSTTAERREPGLADEDGPRRFNEAPLKRSAPSLPDLLDARADCVIHLEVIEPLEMQRLWQLQSEYLAGLGKPVRWFGFDDTQNQWHALGPERTGACHWFCAGLQLVDRQGSIGEADFMRFTGGVQRVADAVMALPPGLPLRAETLRNAAELDRFCADVDVQIGVNVVARERQFEGAEVQRLAEQLGLGLAGDGSFHAVDDGGATLFTLSNLEPELFVEGGMARLVTRGLTLVIDVPHVADGVAAFDRLMRTASDLAERLEGSVVDDNRTPFGTDAAALIRAQVEQFQQRMDGRGISAGGRLAQRLFSA</sequence>
<accession>A0A2R4BNQ8</accession>
<feature type="region of interest" description="Disordered" evidence="10">
    <location>
        <begin position="50"/>
        <end position="78"/>
    </location>
</feature>
<organism evidence="13 14">
    <name type="scientific">Thauera aromatica K172</name>
    <dbReference type="NCBI Taxonomy" id="44139"/>
    <lineage>
        <taxon>Bacteria</taxon>
        <taxon>Pseudomonadati</taxon>
        <taxon>Pseudomonadota</taxon>
        <taxon>Betaproteobacteria</taxon>
        <taxon>Rhodocyclales</taxon>
        <taxon>Zoogloeaceae</taxon>
        <taxon>Thauera</taxon>
    </lineage>
</organism>
<dbReference type="InterPro" id="IPR036765">
    <property type="entry name" value="ZipA_FtsZ-bd_C_sf"/>
</dbReference>
<keyword evidence="6 9" id="KW-0472">Membrane</keyword>
<dbReference type="OrthoDB" id="8521018at2"/>
<gene>
    <name evidence="13" type="ORF">Tharo_2074</name>
</gene>
<dbReference type="EMBL" id="CP028339">
    <property type="protein sequence ID" value="AVR88977.1"/>
    <property type="molecule type" value="Genomic_DNA"/>
</dbReference>
<name>A0A2R4BNQ8_THAAR</name>
<evidence type="ECO:0000256" key="4">
    <source>
        <dbReference type="ARBA" id="ARBA00022692"/>
    </source>
</evidence>
<comment type="similarity">
    <text evidence="8">Belongs to the ZipA family.</text>
</comment>